<evidence type="ECO:0000313" key="3">
    <source>
        <dbReference type="Proteomes" id="UP000189549"/>
    </source>
</evidence>
<keyword evidence="1" id="KW-1133">Transmembrane helix</keyword>
<protein>
    <submittedName>
        <fullName evidence="2">Uncharacterized protein</fullName>
    </submittedName>
</protein>
<keyword evidence="1" id="KW-0812">Transmembrane</keyword>
<dbReference type="RefSeq" id="WP_077476890.1">
    <property type="nucleotide sequence ID" value="NZ_MLAH01000062.1"/>
</dbReference>
<keyword evidence="1" id="KW-0472">Membrane</keyword>
<feature type="transmembrane region" description="Helical" evidence="1">
    <location>
        <begin position="80"/>
        <end position="105"/>
    </location>
</feature>
<accession>A0A1V3L0Z4</accession>
<gene>
    <name evidence="2" type="ORF">BKG93_09865</name>
</gene>
<name>A0A1V3L0Z4_9PAST</name>
<dbReference type="AlphaFoldDB" id="A0A1V3L0Z4"/>
<evidence type="ECO:0000256" key="1">
    <source>
        <dbReference type="SAM" id="Phobius"/>
    </source>
</evidence>
<dbReference type="Proteomes" id="UP000189549">
    <property type="component" value="Unassembled WGS sequence"/>
</dbReference>
<proteinExistence type="predicted"/>
<sequence>MKKRKQKQINRILAAKRTENNAQKCGQVELKNLQGQVWDLAVQSQQTVSLAKTQSETIKLLNRFFLKEIKRLENRLTTDLIGEGLIGLVSGMIGGVIGVFMWLFWII</sequence>
<organism evidence="2 3">
    <name type="scientific">Rodentibacter ratti</name>
    <dbReference type="NCBI Taxonomy" id="1906745"/>
    <lineage>
        <taxon>Bacteria</taxon>
        <taxon>Pseudomonadati</taxon>
        <taxon>Pseudomonadota</taxon>
        <taxon>Gammaproteobacteria</taxon>
        <taxon>Pasteurellales</taxon>
        <taxon>Pasteurellaceae</taxon>
        <taxon>Rodentibacter</taxon>
    </lineage>
</organism>
<comment type="caution">
    <text evidence="2">The sequence shown here is derived from an EMBL/GenBank/DDBJ whole genome shotgun (WGS) entry which is preliminary data.</text>
</comment>
<dbReference type="EMBL" id="MLAH01000062">
    <property type="protein sequence ID" value="OOF83515.1"/>
    <property type="molecule type" value="Genomic_DNA"/>
</dbReference>
<evidence type="ECO:0000313" key="2">
    <source>
        <dbReference type="EMBL" id="OOF83515.1"/>
    </source>
</evidence>
<reference evidence="2 3" key="1">
    <citation type="submission" date="2016-10" db="EMBL/GenBank/DDBJ databases">
        <title>Rodentibacter gen. nov. and new species.</title>
        <authorList>
            <person name="Christensen H."/>
        </authorList>
    </citation>
    <scope>NUCLEOTIDE SEQUENCE [LARGE SCALE GENOMIC DNA]</scope>
    <source>
        <strain evidence="2 3">Ppn157</strain>
    </source>
</reference>